<dbReference type="InterPro" id="IPR050071">
    <property type="entry name" value="Dehydroquinate_synthase"/>
</dbReference>
<dbReference type="SUPFAM" id="SSF56796">
    <property type="entry name" value="Dehydroquinate synthase-like"/>
    <property type="match status" value="1"/>
</dbReference>
<keyword evidence="2" id="KW-0479">Metal-binding</keyword>
<dbReference type="EC" id="4.2.3.152" evidence="7"/>
<evidence type="ECO:0000256" key="6">
    <source>
        <dbReference type="ARBA" id="ARBA00023993"/>
    </source>
</evidence>
<evidence type="ECO:0000259" key="9">
    <source>
        <dbReference type="Pfam" id="PF01761"/>
    </source>
</evidence>
<evidence type="ECO:0000256" key="2">
    <source>
        <dbReference type="ARBA" id="ARBA00022723"/>
    </source>
</evidence>
<keyword evidence="12" id="KW-1185">Reference proteome</keyword>
<proteinExistence type="predicted"/>
<name>A0ABQ3U2A3_STRHY</name>
<evidence type="ECO:0000256" key="5">
    <source>
        <dbReference type="ARBA" id="ARBA00023239"/>
    </source>
</evidence>
<comment type="caution">
    <text evidence="11">The sequence shown here is derived from an EMBL/GenBank/DDBJ whole genome shotgun (WGS) entry which is preliminary data.</text>
</comment>
<keyword evidence="5" id="KW-0456">Lyase</keyword>
<comment type="catalytic activity">
    <reaction evidence="6">
        <text>D-sedoheptulose 7-phosphate = 2-epi-5-epi-valiolone + phosphate</text>
        <dbReference type="Rhea" id="RHEA:44184"/>
        <dbReference type="ChEBI" id="CHEBI:43474"/>
        <dbReference type="ChEBI" id="CHEBI:57483"/>
        <dbReference type="ChEBI" id="CHEBI:84187"/>
        <dbReference type="EC" id="4.2.3.152"/>
    </reaction>
</comment>
<accession>A0ABQ3U2A3</accession>
<dbReference type="InterPro" id="IPR030960">
    <property type="entry name" value="DHQS/DOIS_N"/>
</dbReference>
<dbReference type="Proteomes" id="UP001054854">
    <property type="component" value="Unassembled WGS sequence"/>
</dbReference>
<reference evidence="11" key="1">
    <citation type="submission" date="2024-05" db="EMBL/GenBank/DDBJ databases">
        <title>Whole genome shotgun sequence of Streptomyces hygroscopicus NBRC 113678.</title>
        <authorList>
            <person name="Komaki H."/>
            <person name="Tamura T."/>
        </authorList>
    </citation>
    <scope>NUCLEOTIDE SEQUENCE</scope>
    <source>
        <strain evidence="11">N11-34</strain>
    </source>
</reference>
<feature type="domain" description="3-dehydroquinate synthase C-terminal" evidence="10">
    <location>
        <begin position="213"/>
        <end position="354"/>
    </location>
</feature>
<dbReference type="CDD" id="cd08199">
    <property type="entry name" value="EEVS"/>
    <property type="match status" value="1"/>
</dbReference>
<dbReference type="PANTHER" id="PTHR43622">
    <property type="entry name" value="3-DEHYDROQUINATE SYNTHASE"/>
    <property type="match status" value="1"/>
</dbReference>
<dbReference type="InterPro" id="IPR056179">
    <property type="entry name" value="DHQS_C"/>
</dbReference>
<dbReference type="Gene3D" id="3.40.50.1970">
    <property type="match status" value="1"/>
</dbReference>
<dbReference type="Pfam" id="PF01761">
    <property type="entry name" value="DHQ_synthase"/>
    <property type="match status" value="1"/>
</dbReference>
<dbReference type="PANTHER" id="PTHR43622:SF3">
    <property type="entry name" value="2-EPI-5-EPI-VALIOLONE SYNTHASE"/>
    <property type="match status" value="1"/>
</dbReference>
<keyword evidence="3" id="KW-0547">Nucleotide-binding</keyword>
<evidence type="ECO:0000256" key="4">
    <source>
        <dbReference type="ARBA" id="ARBA00023027"/>
    </source>
</evidence>
<dbReference type="EMBL" id="BNEK01000003">
    <property type="protein sequence ID" value="GHJ29725.1"/>
    <property type="molecule type" value="Genomic_DNA"/>
</dbReference>
<evidence type="ECO:0000313" key="12">
    <source>
        <dbReference type="Proteomes" id="UP001054854"/>
    </source>
</evidence>
<evidence type="ECO:0000256" key="1">
    <source>
        <dbReference type="ARBA" id="ARBA00001911"/>
    </source>
</evidence>
<evidence type="ECO:0000256" key="8">
    <source>
        <dbReference type="ARBA" id="ARBA00024092"/>
    </source>
</evidence>
<protein>
    <recommendedName>
        <fullName evidence="8">2-epi-5-epi-valiolone synthase</fullName>
        <ecNumber evidence="7">4.2.3.152</ecNumber>
    </recommendedName>
</protein>
<keyword evidence="4" id="KW-0520">NAD</keyword>
<feature type="domain" description="3-dehydroquinate synthase N-terminal" evidence="9">
    <location>
        <begin position="98"/>
        <end position="211"/>
    </location>
</feature>
<dbReference type="Gene3D" id="1.20.1090.10">
    <property type="entry name" value="Dehydroquinate synthase-like - alpha domain"/>
    <property type="match status" value="1"/>
</dbReference>
<evidence type="ECO:0000313" key="11">
    <source>
        <dbReference type="EMBL" id="GHJ29725.1"/>
    </source>
</evidence>
<dbReference type="Pfam" id="PF24621">
    <property type="entry name" value="DHQS_C"/>
    <property type="match status" value="1"/>
</dbReference>
<organism evidence="11 12">
    <name type="scientific">Streptomyces hygroscopicus</name>
    <dbReference type="NCBI Taxonomy" id="1912"/>
    <lineage>
        <taxon>Bacteria</taxon>
        <taxon>Bacillati</taxon>
        <taxon>Actinomycetota</taxon>
        <taxon>Actinomycetes</taxon>
        <taxon>Kitasatosporales</taxon>
        <taxon>Streptomycetaceae</taxon>
        <taxon>Streptomyces</taxon>
        <taxon>Streptomyces violaceusniger group</taxon>
    </lineage>
</organism>
<evidence type="ECO:0000256" key="7">
    <source>
        <dbReference type="ARBA" id="ARBA00024060"/>
    </source>
</evidence>
<dbReference type="RefSeq" id="WP_236257698.1">
    <property type="nucleotide sequence ID" value="NZ_BNEK01000003.1"/>
</dbReference>
<evidence type="ECO:0000259" key="10">
    <source>
        <dbReference type="Pfam" id="PF24621"/>
    </source>
</evidence>
<gene>
    <name evidence="11" type="primary">aroB_3</name>
    <name evidence="11" type="ORF">TPA0910_41580</name>
</gene>
<dbReference type="InterPro" id="IPR035872">
    <property type="entry name" value="EEVS-like"/>
</dbReference>
<comment type="cofactor">
    <cofactor evidence="1">
        <name>NAD(+)</name>
        <dbReference type="ChEBI" id="CHEBI:57540"/>
    </cofactor>
</comment>
<evidence type="ECO:0000256" key="3">
    <source>
        <dbReference type="ARBA" id="ARBA00022741"/>
    </source>
</evidence>
<sequence>MTRTKSLSRRADRVADRVHDEATEGGAVWRVSALKEVSYDVMVQPRLLDPANPALARAVTSGAAPVRRLIVIDATVASLYGEQLTAYLTGHDVEFRLCVIDAHESVKVMATVFEVVDAMDAFGVPRRHAPVVAMGGGVLTDIVGLAASLYRRATPYIRIPTTLIGMIDAGIGSKTGVNFREHKNRLGAYHPSSLTLIDPGFLSTLDSRHLRNGLAEILKIALIKDAELFDLLATYGAGLVEQRMQPGEDAVGGAALTVLRRAVQGMLEELQPNLWEDHLQRLVDFGHSFSPTIEMTALPELLHGEAVCVDMALSSVLAHHRGLLSTAELDRVLDVMRVLHLPVLHPVCTPELLRGALADTVKHRDGRQHLPLPQGIGDAVFVDDVTQHEVEAALFALGERERAMRQPKVRGPVDMGV</sequence>